<dbReference type="VEuPathDB" id="TrichDB:TVAGG3_0560290"/>
<accession>A2DKS6</accession>
<dbReference type="SMR" id="A2DKS6"/>
<dbReference type="AlphaFoldDB" id="A2DKS6"/>
<dbReference type="InParanoid" id="A2DKS6"/>
<evidence type="ECO:0000313" key="2">
    <source>
        <dbReference type="Proteomes" id="UP000001542"/>
    </source>
</evidence>
<evidence type="ECO:0000313" key="1">
    <source>
        <dbReference type="EMBL" id="EAY19059.1"/>
    </source>
</evidence>
<keyword evidence="2" id="KW-1185">Reference proteome</keyword>
<name>A2DKS6_TRIV3</name>
<reference evidence="1" key="2">
    <citation type="journal article" date="2007" name="Science">
        <title>Draft genome sequence of the sexually transmitted pathogen Trichomonas vaginalis.</title>
        <authorList>
            <person name="Carlton J.M."/>
            <person name="Hirt R.P."/>
            <person name="Silva J.C."/>
            <person name="Delcher A.L."/>
            <person name="Schatz M."/>
            <person name="Zhao Q."/>
            <person name="Wortman J.R."/>
            <person name="Bidwell S.L."/>
            <person name="Alsmark U.C.M."/>
            <person name="Besteiro S."/>
            <person name="Sicheritz-Ponten T."/>
            <person name="Noel C.J."/>
            <person name="Dacks J.B."/>
            <person name="Foster P.G."/>
            <person name="Simillion C."/>
            <person name="Van de Peer Y."/>
            <person name="Miranda-Saavedra D."/>
            <person name="Barton G.J."/>
            <person name="Westrop G.D."/>
            <person name="Mueller S."/>
            <person name="Dessi D."/>
            <person name="Fiori P.L."/>
            <person name="Ren Q."/>
            <person name="Paulsen I."/>
            <person name="Zhang H."/>
            <person name="Bastida-Corcuera F.D."/>
            <person name="Simoes-Barbosa A."/>
            <person name="Brown M.T."/>
            <person name="Hayes R.D."/>
            <person name="Mukherjee M."/>
            <person name="Okumura C.Y."/>
            <person name="Schneider R."/>
            <person name="Smith A.J."/>
            <person name="Vanacova S."/>
            <person name="Villalvazo M."/>
            <person name="Haas B.J."/>
            <person name="Pertea M."/>
            <person name="Feldblyum T.V."/>
            <person name="Utterback T.R."/>
            <person name="Shu C.L."/>
            <person name="Osoegawa K."/>
            <person name="de Jong P.J."/>
            <person name="Hrdy I."/>
            <person name="Horvathova L."/>
            <person name="Zubacova Z."/>
            <person name="Dolezal P."/>
            <person name="Malik S.B."/>
            <person name="Logsdon J.M. Jr."/>
            <person name="Henze K."/>
            <person name="Gupta A."/>
            <person name="Wang C.C."/>
            <person name="Dunne R.L."/>
            <person name="Upcroft J.A."/>
            <person name="Upcroft P."/>
            <person name="White O."/>
            <person name="Salzberg S.L."/>
            <person name="Tang P."/>
            <person name="Chiu C.-H."/>
            <person name="Lee Y.-S."/>
            <person name="Embley T.M."/>
            <person name="Coombs G.H."/>
            <person name="Mottram J.C."/>
            <person name="Tachezy J."/>
            <person name="Fraser-Liggett C.M."/>
            <person name="Johnson P.J."/>
        </authorList>
    </citation>
    <scope>NUCLEOTIDE SEQUENCE [LARGE SCALE GENOMIC DNA]</scope>
    <source>
        <strain evidence="1">G3</strain>
    </source>
</reference>
<gene>
    <name evidence="1" type="ORF">TVAG_247380</name>
</gene>
<dbReference type="KEGG" id="tva:5464578"/>
<dbReference type="RefSeq" id="XP_001580045.1">
    <property type="nucleotide sequence ID" value="XM_001579995.1"/>
</dbReference>
<dbReference type="SUPFAM" id="SSF48371">
    <property type="entry name" value="ARM repeat"/>
    <property type="match status" value="1"/>
</dbReference>
<organism evidence="1 2">
    <name type="scientific">Trichomonas vaginalis (strain ATCC PRA-98 / G3)</name>
    <dbReference type="NCBI Taxonomy" id="412133"/>
    <lineage>
        <taxon>Eukaryota</taxon>
        <taxon>Metamonada</taxon>
        <taxon>Parabasalia</taxon>
        <taxon>Trichomonadida</taxon>
        <taxon>Trichomonadidae</taxon>
        <taxon>Trichomonas</taxon>
    </lineage>
</organism>
<dbReference type="InterPro" id="IPR011989">
    <property type="entry name" value="ARM-like"/>
</dbReference>
<dbReference type="InterPro" id="IPR016024">
    <property type="entry name" value="ARM-type_fold"/>
</dbReference>
<proteinExistence type="predicted"/>
<dbReference type="Proteomes" id="UP000001542">
    <property type="component" value="Unassembled WGS sequence"/>
</dbReference>
<reference evidence="1" key="1">
    <citation type="submission" date="2006-10" db="EMBL/GenBank/DDBJ databases">
        <authorList>
            <person name="Amadeo P."/>
            <person name="Zhao Q."/>
            <person name="Wortman J."/>
            <person name="Fraser-Liggett C."/>
            <person name="Carlton J."/>
        </authorList>
    </citation>
    <scope>NUCLEOTIDE SEQUENCE</scope>
    <source>
        <strain evidence="1">G3</strain>
    </source>
</reference>
<dbReference type="EMBL" id="DS113212">
    <property type="protein sequence ID" value="EAY19059.1"/>
    <property type="molecule type" value="Genomic_DNA"/>
</dbReference>
<dbReference type="Gene3D" id="1.25.10.10">
    <property type="entry name" value="Leucine-rich Repeat Variant"/>
    <property type="match status" value="1"/>
</dbReference>
<dbReference type="VEuPathDB" id="TrichDB:TVAG_247380"/>
<protein>
    <submittedName>
        <fullName evidence="1">Uncharacterized protein</fullName>
    </submittedName>
</protein>
<sequence>MKISLDEYFETEQITESFGLISDFLQLIDKENVIEMLPYIFNNFVEQNIMYLIPFFSLTNQILELNQNIPNDFIVELLNAVFGSENKDVILAALFFIRDSEIIEVILKIGSNLISHLMDLIEKTDDLTFQCVLFDALERIVKITNVQTDEIFKILLDYSEKVTEDLRESYLEVLAICIGNLTKLDDSQAEFLINIIQESPENSFCLIKSLLTRSETEEVAVEIVKSAFISLIDSQLIEAAVSLFAQCFELKPDVFIDFAVEMKEIISQFCFDENSSTQIRSLSYVALSQICMKINDGELALQIYENIMKLLETPRERIIEEIRISLSNIMNLLDEEKINELVTKINEILLDCNGKILQALLLLDKQIIEQKSNEFVFDLIEKLIIKFCQENPNDLFDENVFESFTDIICLIWNARIAEVCIPFLVDLLNSSKDNNILYLSIGCLADIPLELFQGNNIAEDILGSVFKILETTDDVYIRHNSIYLCNKFLAKDIISVKDLESLNPIVVEWFNFYNEENSSFMSVLAVFIVGYTAKSGNVDENIIKIAVDHLPKKFDPYVNNFLETLKNKNVII</sequence>